<keyword evidence="3" id="KW-0418">Kinase</keyword>
<name>A0A067PE62_PLEO1</name>
<feature type="domain" description="Protein kinase" evidence="6">
    <location>
        <begin position="1"/>
        <end position="77"/>
    </location>
</feature>
<dbReference type="PANTHER" id="PTHR48016">
    <property type="entry name" value="MAP KINASE KINASE KINASE SSK2-RELATED-RELATED"/>
    <property type="match status" value="1"/>
</dbReference>
<evidence type="ECO:0000259" key="6">
    <source>
        <dbReference type="PROSITE" id="PS50011"/>
    </source>
</evidence>
<keyword evidence="5" id="KW-0472">Membrane</keyword>
<dbReference type="InterPro" id="IPR050538">
    <property type="entry name" value="MAP_kinase_kinase_kinase"/>
</dbReference>
<dbReference type="HOGENOM" id="CLU_2644786_0_0_1"/>
<dbReference type="OrthoDB" id="1668230at2759"/>
<keyword evidence="5" id="KW-0812">Transmembrane</keyword>
<dbReference type="GO" id="GO:0000165">
    <property type="term" value="P:MAPK cascade"/>
    <property type="evidence" value="ECO:0007669"/>
    <property type="project" value="UniProtKB-ARBA"/>
</dbReference>
<evidence type="ECO:0000256" key="1">
    <source>
        <dbReference type="ARBA" id="ARBA00022679"/>
    </source>
</evidence>
<evidence type="ECO:0000313" key="7">
    <source>
        <dbReference type="EMBL" id="KDQ34166.1"/>
    </source>
</evidence>
<dbReference type="STRING" id="1137138.A0A067PE62"/>
<evidence type="ECO:0000256" key="5">
    <source>
        <dbReference type="SAM" id="Phobius"/>
    </source>
</evidence>
<protein>
    <recommendedName>
        <fullName evidence="6">Protein kinase domain-containing protein</fullName>
    </recommendedName>
</protein>
<evidence type="ECO:0000313" key="8">
    <source>
        <dbReference type="Proteomes" id="UP000027073"/>
    </source>
</evidence>
<dbReference type="InterPro" id="IPR000719">
    <property type="entry name" value="Prot_kinase_dom"/>
</dbReference>
<organism evidence="7 8">
    <name type="scientific">Pleurotus ostreatus (strain PC15)</name>
    <name type="common">Oyster mushroom</name>
    <dbReference type="NCBI Taxonomy" id="1137138"/>
    <lineage>
        <taxon>Eukaryota</taxon>
        <taxon>Fungi</taxon>
        <taxon>Dikarya</taxon>
        <taxon>Basidiomycota</taxon>
        <taxon>Agaricomycotina</taxon>
        <taxon>Agaricomycetes</taxon>
        <taxon>Agaricomycetidae</taxon>
        <taxon>Agaricales</taxon>
        <taxon>Pleurotineae</taxon>
        <taxon>Pleurotaceae</taxon>
        <taxon>Pleurotus</taxon>
    </lineage>
</organism>
<dbReference type="GO" id="GO:0005524">
    <property type="term" value="F:ATP binding"/>
    <property type="evidence" value="ECO:0007669"/>
    <property type="project" value="UniProtKB-KW"/>
</dbReference>
<accession>A0A067PE62</accession>
<keyword evidence="1" id="KW-0808">Transferase</keyword>
<keyword evidence="4" id="KW-0067">ATP-binding</keyword>
<proteinExistence type="predicted"/>
<dbReference type="InParanoid" id="A0A067PE62"/>
<dbReference type="InterPro" id="IPR011009">
    <property type="entry name" value="Kinase-like_dom_sf"/>
</dbReference>
<sequence>HRDIKPDNILISSNGHLALADFGLSVRIPPDDQRPFTKQIRYDAKGYLVAASDIWMYGAVVLQMWLSKRLVSDQLYL</sequence>
<dbReference type="SUPFAM" id="SSF56112">
    <property type="entry name" value="Protein kinase-like (PK-like)"/>
    <property type="match status" value="1"/>
</dbReference>
<feature type="transmembrane region" description="Helical" evidence="5">
    <location>
        <begin position="47"/>
        <end position="66"/>
    </location>
</feature>
<dbReference type="Proteomes" id="UP000027073">
    <property type="component" value="Unassembled WGS sequence"/>
</dbReference>
<keyword evidence="5" id="KW-1133">Transmembrane helix</keyword>
<dbReference type="VEuPathDB" id="FungiDB:PLEOSDRAFT_1033814"/>
<reference evidence="8" key="1">
    <citation type="journal article" date="2014" name="Proc. Natl. Acad. Sci. U.S.A.">
        <title>Extensive sampling of basidiomycete genomes demonstrates inadequacy of the white-rot/brown-rot paradigm for wood decay fungi.</title>
        <authorList>
            <person name="Riley R."/>
            <person name="Salamov A.A."/>
            <person name="Brown D.W."/>
            <person name="Nagy L.G."/>
            <person name="Floudas D."/>
            <person name="Held B.W."/>
            <person name="Levasseur A."/>
            <person name="Lombard V."/>
            <person name="Morin E."/>
            <person name="Otillar R."/>
            <person name="Lindquist E.A."/>
            <person name="Sun H."/>
            <person name="LaButti K.M."/>
            <person name="Schmutz J."/>
            <person name="Jabbour D."/>
            <person name="Luo H."/>
            <person name="Baker S.E."/>
            <person name="Pisabarro A.G."/>
            <person name="Walton J.D."/>
            <person name="Blanchette R.A."/>
            <person name="Henrissat B."/>
            <person name="Martin F."/>
            <person name="Cullen D."/>
            <person name="Hibbett D.S."/>
            <person name="Grigoriev I.V."/>
        </authorList>
    </citation>
    <scope>NUCLEOTIDE SEQUENCE [LARGE SCALE GENOMIC DNA]</scope>
    <source>
        <strain evidence="8">PC15</strain>
    </source>
</reference>
<evidence type="ECO:0000256" key="3">
    <source>
        <dbReference type="ARBA" id="ARBA00022777"/>
    </source>
</evidence>
<keyword evidence="2" id="KW-0547">Nucleotide-binding</keyword>
<evidence type="ECO:0000256" key="2">
    <source>
        <dbReference type="ARBA" id="ARBA00022741"/>
    </source>
</evidence>
<dbReference type="Pfam" id="PF00069">
    <property type="entry name" value="Pkinase"/>
    <property type="match status" value="1"/>
</dbReference>
<dbReference type="Gene3D" id="1.10.510.10">
    <property type="entry name" value="Transferase(Phosphotransferase) domain 1"/>
    <property type="match status" value="1"/>
</dbReference>
<dbReference type="EMBL" id="KL198004">
    <property type="protein sequence ID" value="KDQ34166.1"/>
    <property type="molecule type" value="Genomic_DNA"/>
</dbReference>
<gene>
    <name evidence="7" type="ORF">PLEOSDRAFT_1033814</name>
</gene>
<dbReference type="GO" id="GO:0004672">
    <property type="term" value="F:protein kinase activity"/>
    <property type="evidence" value="ECO:0007669"/>
    <property type="project" value="InterPro"/>
</dbReference>
<feature type="non-terminal residue" evidence="7">
    <location>
        <position position="1"/>
    </location>
</feature>
<evidence type="ECO:0000256" key="4">
    <source>
        <dbReference type="ARBA" id="ARBA00022840"/>
    </source>
</evidence>
<dbReference type="AlphaFoldDB" id="A0A067PE62"/>
<dbReference type="PROSITE" id="PS50011">
    <property type="entry name" value="PROTEIN_KINASE_DOM"/>
    <property type="match status" value="1"/>
</dbReference>